<keyword evidence="1" id="KW-0812">Transmembrane</keyword>
<name>A0A934VE86_9BACT</name>
<protein>
    <submittedName>
        <fullName evidence="2">Uncharacterized protein</fullName>
    </submittedName>
</protein>
<evidence type="ECO:0000313" key="2">
    <source>
        <dbReference type="EMBL" id="MBK1827044.1"/>
    </source>
</evidence>
<dbReference type="RefSeq" id="WP_200278492.1">
    <property type="nucleotide sequence ID" value="NZ_JAENII010000005.1"/>
</dbReference>
<gene>
    <name evidence="2" type="ORF">JIN81_08435</name>
</gene>
<sequence length="177" mass="20010">MNLYRQAIALFGFALPIILCLVVIGGAVMTKSKIQTSFEAKRSQFKGFRQNKLQALALEAEINNKREHFAQWESLLARETASSVTSTLRKIEDSLPSKEFQLTEQETPTARGGFAAASAQQSAQVRLGFRATYRSMQRALLELETRMPQLQLQELRMDPSSSSNSLNFRITYTAWEQ</sequence>
<reference evidence="2" key="1">
    <citation type="submission" date="2021-01" db="EMBL/GenBank/DDBJ databases">
        <title>Modified the classification status of verrucomicrobia.</title>
        <authorList>
            <person name="Feng X."/>
        </authorList>
    </citation>
    <scope>NUCLEOTIDE SEQUENCE</scope>
    <source>
        <strain evidence="2">KCTC 22201</strain>
    </source>
</reference>
<organism evidence="2 3">
    <name type="scientific">Haloferula rosea</name>
    <dbReference type="NCBI Taxonomy" id="490093"/>
    <lineage>
        <taxon>Bacteria</taxon>
        <taxon>Pseudomonadati</taxon>
        <taxon>Verrucomicrobiota</taxon>
        <taxon>Verrucomicrobiia</taxon>
        <taxon>Verrucomicrobiales</taxon>
        <taxon>Verrucomicrobiaceae</taxon>
        <taxon>Haloferula</taxon>
    </lineage>
</organism>
<keyword evidence="3" id="KW-1185">Reference proteome</keyword>
<dbReference type="EMBL" id="JAENII010000005">
    <property type="protein sequence ID" value="MBK1827044.1"/>
    <property type="molecule type" value="Genomic_DNA"/>
</dbReference>
<accession>A0A934VE86</accession>
<keyword evidence="1" id="KW-1133">Transmembrane helix</keyword>
<dbReference type="Proteomes" id="UP000658278">
    <property type="component" value="Unassembled WGS sequence"/>
</dbReference>
<dbReference type="AlphaFoldDB" id="A0A934VE86"/>
<feature type="transmembrane region" description="Helical" evidence="1">
    <location>
        <begin position="7"/>
        <end position="29"/>
    </location>
</feature>
<evidence type="ECO:0000256" key="1">
    <source>
        <dbReference type="SAM" id="Phobius"/>
    </source>
</evidence>
<evidence type="ECO:0000313" key="3">
    <source>
        <dbReference type="Proteomes" id="UP000658278"/>
    </source>
</evidence>
<comment type="caution">
    <text evidence="2">The sequence shown here is derived from an EMBL/GenBank/DDBJ whole genome shotgun (WGS) entry which is preliminary data.</text>
</comment>
<proteinExistence type="predicted"/>
<keyword evidence="1" id="KW-0472">Membrane</keyword>